<dbReference type="EMBL" id="JACGWK010001601">
    <property type="protein sequence ID" value="KAL0285326.1"/>
    <property type="molecule type" value="Genomic_DNA"/>
</dbReference>
<organism evidence="1">
    <name type="scientific">Sesamum angustifolium</name>
    <dbReference type="NCBI Taxonomy" id="2727405"/>
    <lineage>
        <taxon>Eukaryota</taxon>
        <taxon>Viridiplantae</taxon>
        <taxon>Streptophyta</taxon>
        <taxon>Embryophyta</taxon>
        <taxon>Tracheophyta</taxon>
        <taxon>Spermatophyta</taxon>
        <taxon>Magnoliopsida</taxon>
        <taxon>eudicotyledons</taxon>
        <taxon>Gunneridae</taxon>
        <taxon>Pentapetalae</taxon>
        <taxon>asterids</taxon>
        <taxon>lamiids</taxon>
        <taxon>Lamiales</taxon>
        <taxon>Pedaliaceae</taxon>
        <taxon>Sesamum</taxon>
    </lineage>
</organism>
<reference evidence="1" key="1">
    <citation type="submission" date="2020-06" db="EMBL/GenBank/DDBJ databases">
        <authorList>
            <person name="Li T."/>
            <person name="Hu X."/>
            <person name="Zhang T."/>
            <person name="Song X."/>
            <person name="Zhang H."/>
            <person name="Dai N."/>
            <person name="Sheng W."/>
            <person name="Hou X."/>
            <person name="Wei L."/>
        </authorList>
    </citation>
    <scope>NUCLEOTIDE SEQUENCE</scope>
    <source>
        <strain evidence="1">G01</strain>
        <tissue evidence="1">Leaf</tissue>
    </source>
</reference>
<dbReference type="AlphaFoldDB" id="A0AAW2IU21"/>
<gene>
    <name evidence="1" type="ORF">Sangu_2784400</name>
</gene>
<accession>A0AAW2IU21</accession>
<reference evidence="1" key="2">
    <citation type="journal article" date="2024" name="Plant">
        <title>Genomic evolution and insights into agronomic trait innovations of Sesamum species.</title>
        <authorList>
            <person name="Miao H."/>
            <person name="Wang L."/>
            <person name="Qu L."/>
            <person name="Liu H."/>
            <person name="Sun Y."/>
            <person name="Le M."/>
            <person name="Wang Q."/>
            <person name="Wei S."/>
            <person name="Zheng Y."/>
            <person name="Lin W."/>
            <person name="Duan Y."/>
            <person name="Cao H."/>
            <person name="Xiong S."/>
            <person name="Wang X."/>
            <person name="Wei L."/>
            <person name="Li C."/>
            <person name="Ma Q."/>
            <person name="Ju M."/>
            <person name="Zhao R."/>
            <person name="Li G."/>
            <person name="Mu C."/>
            <person name="Tian Q."/>
            <person name="Mei H."/>
            <person name="Zhang T."/>
            <person name="Gao T."/>
            <person name="Zhang H."/>
        </authorList>
    </citation>
    <scope>NUCLEOTIDE SEQUENCE</scope>
    <source>
        <strain evidence="1">G01</strain>
    </source>
</reference>
<name>A0AAW2IU21_9LAMI</name>
<sequence length="106" mass="12390">MINTLIDIKKKTKDNLNAQKNLKIICNLPELELDEHRPNVVSNAVYTLTKKQKRRICEWIRGLKFFDGYASNIARCIDMMELRRHGMNKEPRLSHIHTEIDPGCLS</sequence>
<protein>
    <submittedName>
        <fullName evidence="1">Uncharacterized protein</fullName>
    </submittedName>
</protein>
<evidence type="ECO:0000313" key="1">
    <source>
        <dbReference type="EMBL" id="KAL0285326.1"/>
    </source>
</evidence>
<comment type="caution">
    <text evidence="1">The sequence shown here is derived from an EMBL/GenBank/DDBJ whole genome shotgun (WGS) entry which is preliminary data.</text>
</comment>
<proteinExistence type="predicted"/>